<accession>A0A6P7HNS9</accession>
<dbReference type="AlphaFoldDB" id="A0A6P7HNS9"/>
<reference evidence="5" key="1">
    <citation type="submission" date="2025-08" db="UniProtKB">
        <authorList>
            <consortium name="RefSeq"/>
        </authorList>
    </citation>
    <scope>IDENTIFICATION</scope>
</reference>
<protein>
    <submittedName>
        <fullName evidence="5">Cd7 antigen-like isoform X1</fullName>
    </submittedName>
</protein>
<dbReference type="InterPro" id="IPR013783">
    <property type="entry name" value="Ig-like_fold"/>
</dbReference>
<dbReference type="SMART" id="SM00409">
    <property type="entry name" value="IG"/>
    <property type="match status" value="2"/>
</dbReference>
<organism evidence="4 5">
    <name type="scientific">Parambassis ranga</name>
    <name type="common">Indian glassy fish</name>
    <dbReference type="NCBI Taxonomy" id="210632"/>
    <lineage>
        <taxon>Eukaryota</taxon>
        <taxon>Metazoa</taxon>
        <taxon>Chordata</taxon>
        <taxon>Craniata</taxon>
        <taxon>Vertebrata</taxon>
        <taxon>Euteleostomi</taxon>
        <taxon>Actinopterygii</taxon>
        <taxon>Neopterygii</taxon>
        <taxon>Teleostei</taxon>
        <taxon>Neoteleostei</taxon>
        <taxon>Acanthomorphata</taxon>
        <taxon>Ovalentaria</taxon>
        <taxon>Ambassidae</taxon>
        <taxon>Parambassis</taxon>
    </lineage>
</organism>
<evidence type="ECO:0000313" key="5">
    <source>
        <dbReference type="RefSeq" id="XP_028255488.1"/>
    </source>
</evidence>
<dbReference type="RefSeq" id="XP_028255488.1">
    <property type="nucleotide sequence ID" value="XM_028399687.1"/>
</dbReference>
<feature type="domain" description="Ig-like" evidence="3">
    <location>
        <begin position="50"/>
        <end position="130"/>
    </location>
</feature>
<gene>
    <name evidence="5" type="primary">cd7al</name>
</gene>
<dbReference type="Pfam" id="PF07686">
    <property type="entry name" value="V-set"/>
    <property type="match status" value="2"/>
</dbReference>
<dbReference type="GO" id="GO:0038023">
    <property type="term" value="F:signaling receptor activity"/>
    <property type="evidence" value="ECO:0007669"/>
    <property type="project" value="InterPro"/>
</dbReference>
<dbReference type="PROSITE" id="PS50835">
    <property type="entry name" value="IG_LIKE"/>
    <property type="match status" value="1"/>
</dbReference>
<dbReference type="OrthoDB" id="8952209at2759"/>
<name>A0A6P7HNS9_9TELE</name>
<dbReference type="Gene3D" id="2.60.40.10">
    <property type="entry name" value="Immunoglobulins"/>
    <property type="match status" value="2"/>
</dbReference>
<keyword evidence="1" id="KW-0812">Transmembrane</keyword>
<dbReference type="SUPFAM" id="SSF48726">
    <property type="entry name" value="Immunoglobulin"/>
    <property type="match status" value="2"/>
</dbReference>
<sequence length="383" mass="42128">MCAVSWLPCASVLRCLKMKMMSLYLALLWTVVITQTGCVHCDLDFFEHQEGESVVLPCVAAQRNSSPFGVYVKRSWLQPGEVLFMYTKSQFNINNSAYKDRISVSGDPSSHSLNVTISKLRASDTDRYYCEFVVDNQASEDIKIPGETASFLFVGPDASALVDMQLVETCAGGAAVLPCHPPHGEGLAVEGVSLKRQRGKAPVEVLYHSKQHHSSSSSVDSQFPVERVHLSSAPGPRGITFNLTLQQLQPDDSGLYSCQLLLRGRSDSSSTGLGRRVFFVSVQGDQCGCSGYSTLLYALSAAVVVLLLLLIVLVVIYKGNAHRINKSHTQAPIYEEMSGVQPLNRKLAPLHLEEMEPSEYRNCPVKKPCLENHYESPRSESPK</sequence>
<feature type="transmembrane region" description="Helical" evidence="1">
    <location>
        <begin position="295"/>
        <end position="317"/>
    </location>
</feature>
<dbReference type="GeneID" id="114431974"/>
<dbReference type="InterPro" id="IPR039090">
    <property type="entry name" value="CD7"/>
</dbReference>
<evidence type="ECO:0000259" key="3">
    <source>
        <dbReference type="PROSITE" id="PS50835"/>
    </source>
</evidence>
<keyword evidence="2" id="KW-0732">Signal</keyword>
<keyword evidence="1" id="KW-1133">Transmembrane helix</keyword>
<evidence type="ECO:0000313" key="4">
    <source>
        <dbReference type="Proteomes" id="UP000515145"/>
    </source>
</evidence>
<dbReference type="SMART" id="SM00406">
    <property type="entry name" value="IGv"/>
    <property type="match status" value="2"/>
</dbReference>
<dbReference type="PANTHER" id="PTHR15343">
    <property type="entry name" value="CD7"/>
    <property type="match status" value="1"/>
</dbReference>
<proteinExistence type="predicted"/>
<feature type="signal peptide" evidence="2">
    <location>
        <begin position="1"/>
        <end position="41"/>
    </location>
</feature>
<dbReference type="InterPro" id="IPR007110">
    <property type="entry name" value="Ig-like_dom"/>
</dbReference>
<dbReference type="CTD" id="100001623"/>
<dbReference type="Proteomes" id="UP000515145">
    <property type="component" value="Chromosome 1"/>
</dbReference>
<dbReference type="InParanoid" id="A0A6P7HNS9"/>
<keyword evidence="4" id="KW-1185">Reference proteome</keyword>
<dbReference type="GO" id="GO:0016020">
    <property type="term" value="C:membrane"/>
    <property type="evidence" value="ECO:0007669"/>
    <property type="project" value="InterPro"/>
</dbReference>
<dbReference type="InterPro" id="IPR013106">
    <property type="entry name" value="Ig_V-set"/>
</dbReference>
<dbReference type="InterPro" id="IPR036179">
    <property type="entry name" value="Ig-like_dom_sf"/>
</dbReference>
<evidence type="ECO:0000256" key="1">
    <source>
        <dbReference type="SAM" id="Phobius"/>
    </source>
</evidence>
<dbReference type="InterPro" id="IPR003599">
    <property type="entry name" value="Ig_sub"/>
</dbReference>
<keyword evidence="1" id="KW-0472">Membrane</keyword>
<feature type="chain" id="PRO_5027714683" evidence="2">
    <location>
        <begin position="42"/>
        <end position="383"/>
    </location>
</feature>
<evidence type="ECO:0000256" key="2">
    <source>
        <dbReference type="SAM" id="SignalP"/>
    </source>
</evidence>
<dbReference type="GO" id="GO:0002250">
    <property type="term" value="P:adaptive immune response"/>
    <property type="evidence" value="ECO:0007669"/>
    <property type="project" value="InterPro"/>
</dbReference>
<dbReference type="PANTHER" id="PTHR15343:SF0">
    <property type="entry name" value="T-CELL ANTIGEN CD7"/>
    <property type="match status" value="1"/>
</dbReference>